<name>A0ABN9QJ56_9DINO</name>
<dbReference type="EMBL" id="CAUYUJ010003625">
    <property type="protein sequence ID" value="CAK0806073.1"/>
    <property type="molecule type" value="Genomic_DNA"/>
</dbReference>
<evidence type="ECO:0000313" key="2">
    <source>
        <dbReference type="EMBL" id="CAK0806073.1"/>
    </source>
</evidence>
<dbReference type="Proteomes" id="UP001189429">
    <property type="component" value="Unassembled WGS sequence"/>
</dbReference>
<gene>
    <name evidence="2" type="ORF">PCOR1329_LOCUS12432</name>
</gene>
<proteinExistence type="predicted"/>
<feature type="region of interest" description="Disordered" evidence="1">
    <location>
        <begin position="166"/>
        <end position="185"/>
    </location>
</feature>
<feature type="non-terminal residue" evidence="2">
    <location>
        <position position="1"/>
    </location>
</feature>
<keyword evidence="3" id="KW-1185">Reference proteome</keyword>
<organism evidence="2 3">
    <name type="scientific">Prorocentrum cordatum</name>
    <dbReference type="NCBI Taxonomy" id="2364126"/>
    <lineage>
        <taxon>Eukaryota</taxon>
        <taxon>Sar</taxon>
        <taxon>Alveolata</taxon>
        <taxon>Dinophyceae</taxon>
        <taxon>Prorocentrales</taxon>
        <taxon>Prorocentraceae</taxon>
        <taxon>Prorocentrum</taxon>
    </lineage>
</organism>
<sequence length="197" mass="21503">RPRLHLEVLFPETLPDLDVLLTLERLRGSWLPADAFYGMNTMYAAPDALVLETGGGQGNNAHRDFLTDVSILGEVGREDGAVVRRLMDHLIQSAGLQLQETDYDREARLGEYIHLATQDAMHPPGRVRLLLGPRDDVRKVHAALDGQTLQVGQDLVGIAVSSDVEDARGLPGNGRPGRAQGHPAPARPCQCMLEFTS</sequence>
<accession>A0ABN9QJ56</accession>
<evidence type="ECO:0000256" key="1">
    <source>
        <dbReference type="SAM" id="MobiDB-lite"/>
    </source>
</evidence>
<comment type="caution">
    <text evidence="2">The sequence shown here is derived from an EMBL/GenBank/DDBJ whole genome shotgun (WGS) entry which is preliminary data.</text>
</comment>
<reference evidence="2" key="1">
    <citation type="submission" date="2023-10" db="EMBL/GenBank/DDBJ databases">
        <authorList>
            <person name="Chen Y."/>
            <person name="Shah S."/>
            <person name="Dougan E. K."/>
            <person name="Thang M."/>
            <person name="Chan C."/>
        </authorList>
    </citation>
    <scope>NUCLEOTIDE SEQUENCE [LARGE SCALE GENOMIC DNA]</scope>
</reference>
<evidence type="ECO:0000313" key="3">
    <source>
        <dbReference type="Proteomes" id="UP001189429"/>
    </source>
</evidence>
<protein>
    <submittedName>
        <fullName evidence="2">Uncharacterized protein</fullName>
    </submittedName>
</protein>